<evidence type="ECO:0000256" key="4">
    <source>
        <dbReference type="ARBA" id="ARBA00009892"/>
    </source>
</evidence>
<comment type="cofactor">
    <cofactor evidence="2">
        <name>NAD(+)</name>
        <dbReference type="ChEBI" id="CHEBI:57540"/>
    </cofactor>
</comment>
<dbReference type="InterPro" id="IPR002773">
    <property type="entry name" value="Deoxyhypusine_synthase"/>
</dbReference>
<dbReference type="Pfam" id="PF01916">
    <property type="entry name" value="DS"/>
    <property type="match status" value="1"/>
</dbReference>
<dbReference type="InterPro" id="IPR029035">
    <property type="entry name" value="DHS-like_NAD/FAD-binding_dom"/>
</dbReference>
<dbReference type="SUPFAM" id="SSF52467">
    <property type="entry name" value="DHS-like NAD/FAD-binding domain"/>
    <property type="match status" value="1"/>
</dbReference>
<protein>
    <recommendedName>
        <fullName evidence="5">deoxyhypusine synthase</fullName>
        <ecNumber evidence="5">2.5.1.46</ecNumber>
    </recommendedName>
</protein>
<dbReference type="NCBIfam" id="TIGR00321">
    <property type="entry name" value="dhys"/>
    <property type="match status" value="1"/>
</dbReference>
<comment type="pathway">
    <text evidence="3">Protein modification; eIF5A hypusination.</text>
</comment>
<evidence type="ECO:0000256" key="7">
    <source>
        <dbReference type="ARBA" id="ARBA00023027"/>
    </source>
</evidence>
<organism evidence="9 10">
    <name type="scientific">Blastocystis sp. subtype 1 (strain ATCC 50177 / NandII)</name>
    <dbReference type="NCBI Taxonomy" id="478820"/>
    <lineage>
        <taxon>Eukaryota</taxon>
        <taxon>Sar</taxon>
        <taxon>Stramenopiles</taxon>
        <taxon>Bigyra</taxon>
        <taxon>Opalozoa</taxon>
        <taxon>Opalinata</taxon>
        <taxon>Blastocystidae</taxon>
        <taxon>Blastocystis</taxon>
    </lineage>
</organism>
<dbReference type="GO" id="GO:0005737">
    <property type="term" value="C:cytoplasm"/>
    <property type="evidence" value="ECO:0007669"/>
    <property type="project" value="TreeGrafter"/>
</dbReference>
<evidence type="ECO:0000256" key="5">
    <source>
        <dbReference type="ARBA" id="ARBA00012683"/>
    </source>
</evidence>
<comment type="catalytic activity">
    <reaction evidence="1">
        <text>[eIF5A protein]-L-lysine + spermidine = [eIF5A protein]-deoxyhypusine + propane-1,3-diamine</text>
        <dbReference type="Rhea" id="RHEA:33299"/>
        <dbReference type="Rhea" id="RHEA-COMP:10143"/>
        <dbReference type="Rhea" id="RHEA-COMP:10144"/>
        <dbReference type="ChEBI" id="CHEBI:29969"/>
        <dbReference type="ChEBI" id="CHEBI:57484"/>
        <dbReference type="ChEBI" id="CHEBI:57834"/>
        <dbReference type="ChEBI" id="CHEBI:82657"/>
        <dbReference type="EC" id="2.5.1.46"/>
    </reaction>
</comment>
<sequence>MNTQLPPDLINAVLGKSQELPEGTPVVKGYDFDNGLDLTKVLESYATMGFQATNMSAAIDEINRMVGPCWGLYWRLSDDTPLPNEPDEWSDPEFRKKTKCTIFFSYTSNMMSCGMREIIHYLVKHHLVDVVVTTCGGIEEDFIKCMSKFYIGKFDLDGRDLRLKGINRTGNLLVPNDDYCDFEDWMMPILDYMLEKQKKEGEIWTPSKMIHLLGERINNEESVYYWAAKNNIPVFCPAITDGSIGDMLFFHSYMNPGLVIDVVQDIVKINSISKHAPKSGMIILGGGVVKHHVANANLMRNGADFSVYINTAQEFDGSDAGARPEEAISWGKIRINAHPVKVYAEATLVFPLIVAQTFVKYVEKGYTH</sequence>
<proteinExistence type="inferred from homology"/>
<comment type="similarity">
    <text evidence="4">Belongs to the deoxyhypusine synthase family.</text>
</comment>
<keyword evidence="8" id="KW-0386">Hypusine biosynthesis</keyword>
<dbReference type="PANTHER" id="PTHR11703:SF0">
    <property type="entry name" value="DEOXYHYPUSINE SYNTHASE"/>
    <property type="match status" value="1"/>
</dbReference>
<evidence type="ECO:0000256" key="3">
    <source>
        <dbReference type="ARBA" id="ARBA00005041"/>
    </source>
</evidence>
<gene>
    <name evidence="9" type="ORF">AV274_0187</name>
</gene>
<dbReference type="EMBL" id="LXWW01000008">
    <property type="protein sequence ID" value="OAO18086.1"/>
    <property type="molecule type" value="Genomic_DNA"/>
</dbReference>
<name>A0A196SPH4_BLAHN</name>
<evidence type="ECO:0000313" key="10">
    <source>
        <dbReference type="Proteomes" id="UP000078348"/>
    </source>
</evidence>
<dbReference type="OrthoDB" id="294378at2759"/>
<dbReference type="Proteomes" id="UP000078348">
    <property type="component" value="Unassembled WGS sequence"/>
</dbReference>
<evidence type="ECO:0000313" key="9">
    <source>
        <dbReference type="EMBL" id="OAO18086.1"/>
    </source>
</evidence>
<keyword evidence="7" id="KW-0520">NAD</keyword>
<dbReference type="InterPro" id="IPR036982">
    <property type="entry name" value="Deoxyhypusine_synthase_sf"/>
</dbReference>
<evidence type="ECO:0000256" key="1">
    <source>
        <dbReference type="ARBA" id="ARBA00000952"/>
    </source>
</evidence>
<dbReference type="STRING" id="478820.A0A196SPH4"/>
<keyword evidence="10" id="KW-1185">Reference proteome</keyword>
<reference evidence="9 10" key="1">
    <citation type="submission" date="2016-05" db="EMBL/GenBank/DDBJ databases">
        <title>Nuclear genome of Blastocystis sp. subtype 1 NandII.</title>
        <authorList>
            <person name="Gentekaki E."/>
            <person name="Curtis B."/>
            <person name="Stairs C."/>
            <person name="Eme L."/>
            <person name="Herman E."/>
            <person name="Klimes V."/>
            <person name="Arias M.C."/>
            <person name="Elias M."/>
            <person name="Hilliou F."/>
            <person name="Klute M."/>
            <person name="Malik S.-B."/>
            <person name="Pightling A."/>
            <person name="Rachubinski R."/>
            <person name="Salas D."/>
            <person name="Schlacht A."/>
            <person name="Suga H."/>
            <person name="Archibald J."/>
            <person name="Ball S.G."/>
            <person name="Clark G."/>
            <person name="Dacks J."/>
            <person name="Van Der Giezen M."/>
            <person name="Tsaousis A."/>
            <person name="Roger A."/>
        </authorList>
    </citation>
    <scope>NUCLEOTIDE SEQUENCE [LARGE SCALE GENOMIC DNA]</scope>
    <source>
        <strain evidence="10">ATCC 50177 / NandII</strain>
    </source>
</reference>
<dbReference type="GO" id="GO:0034038">
    <property type="term" value="F:deoxyhypusine synthase activity"/>
    <property type="evidence" value="ECO:0007669"/>
    <property type="project" value="UniProtKB-EC"/>
</dbReference>
<dbReference type="Gene3D" id="3.40.910.10">
    <property type="entry name" value="Deoxyhypusine synthase"/>
    <property type="match status" value="1"/>
</dbReference>
<evidence type="ECO:0000256" key="2">
    <source>
        <dbReference type="ARBA" id="ARBA00001911"/>
    </source>
</evidence>
<accession>A0A196SPH4</accession>
<dbReference type="AlphaFoldDB" id="A0A196SPH4"/>
<keyword evidence="6" id="KW-0808">Transferase</keyword>
<evidence type="ECO:0000256" key="8">
    <source>
        <dbReference type="ARBA" id="ARBA00023256"/>
    </source>
</evidence>
<dbReference type="EC" id="2.5.1.46" evidence="5"/>
<evidence type="ECO:0000256" key="6">
    <source>
        <dbReference type="ARBA" id="ARBA00022679"/>
    </source>
</evidence>
<dbReference type="PANTHER" id="PTHR11703">
    <property type="entry name" value="DEOXYHYPUSINE SYNTHASE"/>
    <property type="match status" value="1"/>
</dbReference>
<dbReference type="FunFam" id="3.40.910.10:FF:000001">
    <property type="entry name" value="Probable deoxyhypusine synthase"/>
    <property type="match status" value="1"/>
</dbReference>
<comment type="caution">
    <text evidence="9">The sequence shown here is derived from an EMBL/GenBank/DDBJ whole genome shotgun (WGS) entry which is preliminary data.</text>
</comment>